<comment type="caution">
    <text evidence="2">The sequence shown here is derived from an EMBL/GenBank/DDBJ whole genome shotgun (WGS) entry which is preliminary data.</text>
</comment>
<protein>
    <submittedName>
        <fullName evidence="2">Ferritin-like protein</fullName>
    </submittedName>
</protein>
<reference evidence="2 3" key="1">
    <citation type="submission" date="2018-03" db="EMBL/GenBank/DDBJ databases">
        <title>Genomic Encyclopedia of Type Strains, Phase III (KMG-III): the genomes of soil and plant-associated and newly described type strains.</title>
        <authorList>
            <person name="Whitman W."/>
        </authorList>
    </citation>
    <scope>NUCLEOTIDE SEQUENCE [LARGE SCALE GENOMIC DNA]</scope>
    <source>
        <strain evidence="2 3">CGMCC 4.7097</strain>
    </source>
</reference>
<evidence type="ECO:0000313" key="2">
    <source>
        <dbReference type="EMBL" id="PSL57175.1"/>
    </source>
</evidence>
<proteinExistence type="predicted"/>
<dbReference type="Gene3D" id="1.20.1260.10">
    <property type="match status" value="1"/>
</dbReference>
<evidence type="ECO:0000259" key="1">
    <source>
        <dbReference type="Pfam" id="PF12902"/>
    </source>
</evidence>
<organism evidence="2 3">
    <name type="scientific">Saccharothrix carnea</name>
    <dbReference type="NCBI Taxonomy" id="1280637"/>
    <lineage>
        <taxon>Bacteria</taxon>
        <taxon>Bacillati</taxon>
        <taxon>Actinomycetota</taxon>
        <taxon>Actinomycetes</taxon>
        <taxon>Pseudonocardiales</taxon>
        <taxon>Pseudonocardiaceae</taxon>
        <taxon>Saccharothrix</taxon>
    </lineage>
</organism>
<dbReference type="EMBL" id="PYAX01000002">
    <property type="protein sequence ID" value="PSL57175.1"/>
    <property type="molecule type" value="Genomic_DNA"/>
</dbReference>
<sequence length="487" mass="54212">MRSRVHRHLASVVPELFEDHTPVMSALSVAGSLGAEEQRPVLPPEFNWRDYTIMLLHVAAEIEHSLMVQYLFAAYSMGGPQVPDELREDVRGWQEVILGIAKEEMGHLVTVQNLLTALGGPMNLDREDYPWGSDFYPFAFNLRPLSAKSLATYVVAESPETWSGPEADAIKAVAAETAGHYVNRVGALYGRVDAILKNRDFLPDEAFHEDTLPYQASWDEWGRGYARGERGQEAGNVPDVKSPELLVFGVFSRDSARKALHEIGEQGEAPDLDEQDETSHFNRFLGIYRALTELPPDQQALVARPIAQNPVTAHRLNESTAVGYASVEVTTSPITDPVTALWAHLFNLRYRMLLTDVAHAFRLAGPMDNGGVLTGRGALVHRAFAEMYNLRAVAGRLVELPLEKDVPGGQSAGPPFEMPYSLELPHHDHDCWLLQRDLVQASRLLVEQLSEADPSYAQDPYLIALRESDRRALDQIEHILGRKGCTR</sequence>
<gene>
    <name evidence="2" type="ORF">B0I31_102153</name>
</gene>
<dbReference type="AlphaFoldDB" id="A0A2P8IFC9"/>
<dbReference type="Proteomes" id="UP000241118">
    <property type="component" value="Unassembled WGS sequence"/>
</dbReference>
<accession>A0A2P8IFC9</accession>
<keyword evidence="3" id="KW-1185">Reference proteome</keyword>
<dbReference type="CDD" id="cd00657">
    <property type="entry name" value="Ferritin_like"/>
    <property type="match status" value="1"/>
</dbReference>
<dbReference type="SUPFAM" id="SSF47240">
    <property type="entry name" value="Ferritin-like"/>
    <property type="match status" value="1"/>
</dbReference>
<dbReference type="OrthoDB" id="726375at2"/>
<dbReference type="InterPro" id="IPR026820">
    <property type="entry name" value="VioB/RebD_dom"/>
</dbReference>
<dbReference type="Pfam" id="PF12902">
    <property type="entry name" value="Ferritin-like"/>
    <property type="match status" value="1"/>
</dbReference>
<name>A0A2P8IFC9_SACCR</name>
<evidence type="ECO:0000313" key="3">
    <source>
        <dbReference type="Proteomes" id="UP000241118"/>
    </source>
</evidence>
<dbReference type="InterPro" id="IPR012347">
    <property type="entry name" value="Ferritin-like"/>
</dbReference>
<dbReference type="InterPro" id="IPR009078">
    <property type="entry name" value="Ferritin-like_SF"/>
</dbReference>
<feature type="domain" description="Iminophenyl-pyruvate dimer synthase" evidence="1">
    <location>
        <begin position="56"/>
        <end position="288"/>
    </location>
</feature>